<dbReference type="SUPFAM" id="SSF51905">
    <property type="entry name" value="FAD/NAD(P)-binding domain"/>
    <property type="match status" value="1"/>
</dbReference>
<dbReference type="PANTHER" id="PTHR13847:SF201">
    <property type="entry name" value="PUTATIBE OXIDOREDUCTASE"/>
    <property type="match status" value="1"/>
</dbReference>
<accession>A0ABY9TB48</accession>
<keyword evidence="2" id="KW-0560">Oxidoreductase</keyword>
<dbReference type="RefSeq" id="WP_310772929.1">
    <property type="nucleotide sequence ID" value="NZ_CP134050.1"/>
</dbReference>
<dbReference type="Proteomes" id="UP001256827">
    <property type="component" value="Chromosome"/>
</dbReference>
<reference evidence="2 3" key="1">
    <citation type="submission" date="2023-09" db="EMBL/GenBank/DDBJ databases">
        <title>Complete Genome and Methylome dissection of Bacillus brevis NEB573 original source of BbsI restriction endonuclease.</title>
        <authorList>
            <person name="Fomenkov A."/>
            <person name="Roberts R.D."/>
        </authorList>
    </citation>
    <scope>NUCLEOTIDE SEQUENCE [LARGE SCALE GENOMIC DNA]</scope>
    <source>
        <strain evidence="2 3">NEB573</strain>
    </source>
</reference>
<sequence length="407" mass="45579">MSVGKLYWPETLPNPPRYPELDSDIACDVAIVGGGEAGAMCAYYLMQHDVDVVLVDKSQIAQRSSLANTGILQFANDKPLAACIRSFGEDRGTRFYHLCKQAVDQLERISRTIGIWPDYLRKDCLYFASRPEDVEPLRLEYQVLQKHGFPVHYLEQTDVEQRFSFSKPGAIYSTGDAQVNPYKLVHGIVEHAARRGLRVFVHTEIAQYKQDGGDMLLLTKKGNRIRCKRVVFATGYETQKIRRNANAILATSSAIVTHPVKAFPGWPGTCLIWETARPYLYIRTTPDGRIIAGGLDEPHTDPMQREALLPRKRDQLLAELQKLFPQIPLRAEYYWSAVFGETHDGLPMIGEQDGYPNCLFSLGYGGNGTVYANIGGQIIADLIVKGSHPDASLFSFARPRYATASHL</sequence>
<dbReference type="PANTHER" id="PTHR13847">
    <property type="entry name" value="SARCOSINE DEHYDROGENASE-RELATED"/>
    <property type="match status" value="1"/>
</dbReference>
<name>A0ABY9TB48_BREBE</name>
<feature type="domain" description="FAD dependent oxidoreductase" evidence="1">
    <location>
        <begin position="28"/>
        <end position="382"/>
    </location>
</feature>
<proteinExistence type="predicted"/>
<dbReference type="InterPro" id="IPR006076">
    <property type="entry name" value="FAD-dep_OxRdtase"/>
</dbReference>
<dbReference type="Pfam" id="PF01266">
    <property type="entry name" value="DAO"/>
    <property type="match status" value="1"/>
</dbReference>
<evidence type="ECO:0000313" key="3">
    <source>
        <dbReference type="Proteomes" id="UP001256827"/>
    </source>
</evidence>
<gene>
    <name evidence="2" type="ORF">RGB73_13790</name>
</gene>
<evidence type="ECO:0000259" key="1">
    <source>
        <dbReference type="Pfam" id="PF01266"/>
    </source>
</evidence>
<dbReference type="Gene3D" id="3.50.50.60">
    <property type="entry name" value="FAD/NAD(P)-binding domain"/>
    <property type="match status" value="1"/>
</dbReference>
<dbReference type="InterPro" id="IPR036188">
    <property type="entry name" value="FAD/NAD-bd_sf"/>
</dbReference>
<evidence type="ECO:0000313" key="2">
    <source>
        <dbReference type="EMBL" id="WNC17332.1"/>
    </source>
</evidence>
<organism evidence="2 3">
    <name type="scientific">Brevibacillus brevis</name>
    <name type="common">Bacillus brevis</name>
    <dbReference type="NCBI Taxonomy" id="1393"/>
    <lineage>
        <taxon>Bacteria</taxon>
        <taxon>Bacillati</taxon>
        <taxon>Bacillota</taxon>
        <taxon>Bacilli</taxon>
        <taxon>Bacillales</taxon>
        <taxon>Paenibacillaceae</taxon>
        <taxon>Brevibacillus</taxon>
    </lineage>
</organism>
<dbReference type="Gene3D" id="3.30.9.10">
    <property type="entry name" value="D-Amino Acid Oxidase, subunit A, domain 2"/>
    <property type="match status" value="1"/>
</dbReference>
<dbReference type="EMBL" id="CP134050">
    <property type="protein sequence ID" value="WNC17332.1"/>
    <property type="molecule type" value="Genomic_DNA"/>
</dbReference>
<protein>
    <submittedName>
        <fullName evidence="2">FAD-dependent oxidoreductase</fullName>
        <ecNumber evidence="2">1.-.-.-</ecNumber>
    </submittedName>
</protein>
<dbReference type="GO" id="GO:0016491">
    <property type="term" value="F:oxidoreductase activity"/>
    <property type="evidence" value="ECO:0007669"/>
    <property type="project" value="UniProtKB-KW"/>
</dbReference>
<keyword evidence="3" id="KW-1185">Reference proteome</keyword>
<dbReference type="EC" id="1.-.-.-" evidence="2"/>